<dbReference type="Gene3D" id="3.90.1510.10">
    <property type="entry name" value="Glycerate kinase, domain 2"/>
    <property type="match status" value="1"/>
</dbReference>
<dbReference type="GO" id="GO:0008887">
    <property type="term" value="F:glycerate kinase activity"/>
    <property type="evidence" value="ECO:0007669"/>
    <property type="project" value="UniProtKB-UniRule"/>
</dbReference>
<evidence type="ECO:0000313" key="5">
    <source>
        <dbReference type="EMBL" id="TVX98325.1"/>
    </source>
</evidence>
<dbReference type="AlphaFoldDB" id="A0A559JEN1"/>
<evidence type="ECO:0000256" key="1">
    <source>
        <dbReference type="ARBA" id="ARBA00006284"/>
    </source>
</evidence>
<dbReference type="Gene3D" id="3.40.50.10350">
    <property type="entry name" value="Glycerate kinase, domain 1"/>
    <property type="match status" value="1"/>
</dbReference>
<reference evidence="5 6" key="1">
    <citation type="submission" date="2019-07" db="EMBL/GenBank/DDBJ databases">
        <authorList>
            <person name="Kim J."/>
        </authorList>
    </citation>
    <scope>NUCLEOTIDE SEQUENCE [LARGE SCALE GENOMIC DNA]</scope>
    <source>
        <strain evidence="5 6">G13</strain>
    </source>
</reference>
<comment type="caution">
    <text evidence="5">The sequence shown here is derived from an EMBL/GenBank/DDBJ whole genome shotgun (WGS) entry which is preliminary data.</text>
</comment>
<dbReference type="InterPro" id="IPR018193">
    <property type="entry name" value="Glyc_kinase_flavodox-like_fold"/>
</dbReference>
<dbReference type="EMBL" id="VNJJ01000009">
    <property type="protein sequence ID" value="TVX98325.1"/>
    <property type="molecule type" value="Genomic_DNA"/>
</dbReference>
<comment type="similarity">
    <text evidence="1 4">Belongs to the glycerate kinase type-1 family.</text>
</comment>
<dbReference type="InterPro" id="IPR036129">
    <property type="entry name" value="Glycerate_kinase_sf"/>
</dbReference>
<dbReference type="PIRSF" id="PIRSF006078">
    <property type="entry name" value="GlxK"/>
    <property type="match status" value="1"/>
</dbReference>
<gene>
    <name evidence="5" type="ORF">FPZ45_16665</name>
</gene>
<dbReference type="OrthoDB" id="9774290at2"/>
<dbReference type="PANTHER" id="PTHR21599:SF0">
    <property type="entry name" value="GLYCERATE KINASE"/>
    <property type="match status" value="1"/>
</dbReference>
<dbReference type="SUPFAM" id="SSF110738">
    <property type="entry name" value="Glycerate kinase I"/>
    <property type="match status" value="1"/>
</dbReference>
<evidence type="ECO:0000256" key="2">
    <source>
        <dbReference type="ARBA" id="ARBA00022679"/>
    </source>
</evidence>
<organism evidence="5 6">
    <name type="scientific">Cohnella terricola</name>
    <dbReference type="NCBI Taxonomy" id="1289167"/>
    <lineage>
        <taxon>Bacteria</taxon>
        <taxon>Bacillati</taxon>
        <taxon>Bacillota</taxon>
        <taxon>Bacilli</taxon>
        <taxon>Bacillales</taxon>
        <taxon>Paenibacillaceae</taxon>
        <taxon>Cohnella</taxon>
    </lineage>
</organism>
<evidence type="ECO:0000256" key="3">
    <source>
        <dbReference type="ARBA" id="ARBA00022777"/>
    </source>
</evidence>
<dbReference type="InterPro" id="IPR018197">
    <property type="entry name" value="Glycerate_kinase_RE-like"/>
</dbReference>
<evidence type="ECO:0000256" key="4">
    <source>
        <dbReference type="PIRNR" id="PIRNR006078"/>
    </source>
</evidence>
<protein>
    <submittedName>
        <fullName evidence="5">Glycerate kinase</fullName>
    </submittedName>
</protein>
<name>A0A559JEN1_9BACL</name>
<keyword evidence="2 4" id="KW-0808">Transferase</keyword>
<sequence>MKIVLAPDSYKGSLTAARVCSIIERAMKEELPDADIVSIPMADGGEGTVDAIVRAASGRIIEMTVSGPLGLPIQTCFGDISQNSERCAIIEVASLFGLPMLAQEARDPLNTTSRGLGDAIRVVLDMGYRRLYIGLGGSSTNDGGMGMLSALGARFYSGSGEELRGFGRDLAALNHIDLSGLDPRLAECTLIAASDVTNPLLGPQGATHVYGPQKGADSETVEMLDEAMGKYADLLESAMRIQKRDSSGAGAAGGIGFALMSIGAQIRPGAEVVGMLCGLDEHIQASDWVLTGEGSSDGQTLYGKLPIYVARRASAAGKPTLLLSGSLGDNWQSLLPYFTGCISTVTRPSSLEESLLQAERNLDIASRNAARLLFKAQSFPK</sequence>
<evidence type="ECO:0000313" key="6">
    <source>
        <dbReference type="Proteomes" id="UP000316330"/>
    </source>
</evidence>
<keyword evidence="6" id="KW-1185">Reference proteome</keyword>
<dbReference type="Pfam" id="PF02595">
    <property type="entry name" value="Gly_kinase"/>
    <property type="match status" value="1"/>
</dbReference>
<accession>A0A559JEN1</accession>
<dbReference type="NCBIfam" id="TIGR00045">
    <property type="entry name" value="glycerate kinase"/>
    <property type="match status" value="1"/>
</dbReference>
<dbReference type="PANTHER" id="PTHR21599">
    <property type="entry name" value="GLYCERATE KINASE"/>
    <property type="match status" value="1"/>
</dbReference>
<proteinExistence type="inferred from homology"/>
<dbReference type="Proteomes" id="UP000316330">
    <property type="component" value="Unassembled WGS sequence"/>
</dbReference>
<dbReference type="RefSeq" id="WP_144704233.1">
    <property type="nucleotide sequence ID" value="NZ_VNJJ01000009.1"/>
</dbReference>
<keyword evidence="3 4" id="KW-0418">Kinase</keyword>
<dbReference type="InterPro" id="IPR004381">
    <property type="entry name" value="Glycerate_kinase"/>
</dbReference>
<dbReference type="GO" id="GO:0031388">
    <property type="term" value="P:organic acid phosphorylation"/>
    <property type="evidence" value="ECO:0007669"/>
    <property type="project" value="UniProtKB-UniRule"/>
</dbReference>